<dbReference type="UniPathway" id="UPA00895"/>
<evidence type="ECO:0000313" key="11">
    <source>
        <dbReference type="Proteomes" id="UP000321717"/>
    </source>
</evidence>
<feature type="transmembrane region" description="Helical" evidence="8">
    <location>
        <begin position="76"/>
        <end position="97"/>
    </location>
</feature>
<feature type="domain" description="Methylamine utilisation protein MauE" evidence="9">
    <location>
        <begin position="8"/>
        <end position="133"/>
    </location>
</feature>
<feature type="transmembrane region" description="Helical" evidence="8">
    <location>
        <begin position="6"/>
        <end position="26"/>
    </location>
</feature>
<evidence type="ECO:0000256" key="7">
    <source>
        <dbReference type="ARBA" id="ARBA00023136"/>
    </source>
</evidence>
<sequence length="176" mass="18264">MESSFTAMAAAAATTFTVLVFLRAAWHKVADFGTFSGYVADYRLLPEALVELAAKALAVVEFLAVALLVYPATVRAGAVLSVALLALYGLAMAVNIARGRTRIECGCGGAAQRLSQALLLRNALLAAIALLPAVFGGSPLGLAEAAVAVTAGLVAWFVYNVIEQLLANDGHMRLSL</sequence>
<evidence type="ECO:0000259" key="9">
    <source>
        <dbReference type="Pfam" id="PF07291"/>
    </source>
</evidence>
<reference evidence="10 11" key="1">
    <citation type="submission" date="2019-07" db="EMBL/GenBank/DDBJ databases">
        <title>Whole genome shotgun sequence of Rhizobium naphthalenivorans NBRC 107585.</title>
        <authorList>
            <person name="Hosoyama A."/>
            <person name="Uohara A."/>
            <person name="Ohji S."/>
            <person name="Ichikawa N."/>
        </authorList>
    </citation>
    <scope>NUCLEOTIDE SEQUENCE [LARGE SCALE GENOMIC DNA]</scope>
    <source>
        <strain evidence="10 11">NBRC 107585</strain>
    </source>
</reference>
<gene>
    <name evidence="10" type="ORF">RNA01_10520</name>
</gene>
<keyword evidence="6 8" id="KW-1133">Transmembrane helix</keyword>
<keyword evidence="5 8" id="KW-0812">Transmembrane</keyword>
<accession>A0A512HFH1</accession>
<comment type="function">
    <text evidence="1">May be specifically involved in the processing, transport, and/or maturation of the MADH beta-subunit.</text>
</comment>
<dbReference type="RefSeq" id="WP_147178924.1">
    <property type="nucleotide sequence ID" value="NZ_BJZP01000004.1"/>
</dbReference>
<name>A0A512HFH1_9HYPH</name>
<feature type="transmembrane region" description="Helical" evidence="8">
    <location>
        <begin position="118"/>
        <end position="135"/>
    </location>
</feature>
<dbReference type="GO" id="GO:0030416">
    <property type="term" value="P:methylamine metabolic process"/>
    <property type="evidence" value="ECO:0007669"/>
    <property type="project" value="InterPro"/>
</dbReference>
<dbReference type="InterPro" id="IPR009908">
    <property type="entry name" value="Methylamine_util_MauE"/>
</dbReference>
<proteinExistence type="predicted"/>
<evidence type="ECO:0000256" key="6">
    <source>
        <dbReference type="ARBA" id="ARBA00022989"/>
    </source>
</evidence>
<dbReference type="Proteomes" id="UP000321717">
    <property type="component" value="Unassembled WGS sequence"/>
</dbReference>
<evidence type="ECO:0000256" key="5">
    <source>
        <dbReference type="ARBA" id="ARBA00022692"/>
    </source>
</evidence>
<evidence type="ECO:0000313" key="10">
    <source>
        <dbReference type="EMBL" id="GEO84120.1"/>
    </source>
</evidence>
<comment type="pathway">
    <text evidence="3">One-carbon metabolism; methylamine degradation.</text>
</comment>
<dbReference type="GO" id="GO:0016020">
    <property type="term" value="C:membrane"/>
    <property type="evidence" value="ECO:0007669"/>
    <property type="project" value="UniProtKB-SubCell"/>
</dbReference>
<evidence type="ECO:0000256" key="2">
    <source>
        <dbReference type="ARBA" id="ARBA00004141"/>
    </source>
</evidence>
<dbReference type="AlphaFoldDB" id="A0A512HFH1"/>
<organism evidence="10 11">
    <name type="scientific">Ciceribacter naphthalenivorans</name>
    <dbReference type="NCBI Taxonomy" id="1118451"/>
    <lineage>
        <taxon>Bacteria</taxon>
        <taxon>Pseudomonadati</taxon>
        <taxon>Pseudomonadota</taxon>
        <taxon>Alphaproteobacteria</taxon>
        <taxon>Hyphomicrobiales</taxon>
        <taxon>Rhizobiaceae</taxon>
        <taxon>Ciceribacter</taxon>
    </lineage>
</organism>
<evidence type="ECO:0000256" key="4">
    <source>
        <dbReference type="ARBA" id="ARBA00019078"/>
    </source>
</evidence>
<comment type="caution">
    <text evidence="10">The sequence shown here is derived from an EMBL/GenBank/DDBJ whole genome shotgun (WGS) entry which is preliminary data.</text>
</comment>
<evidence type="ECO:0000256" key="8">
    <source>
        <dbReference type="SAM" id="Phobius"/>
    </source>
</evidence>
<feature type="transmembrane region" description="Helical" evidence="8">
    <location>
        <begin position="52"/>
        <end position="70"/>
    </location>
</feature>
<evidence type="ECO:0000256" key="1">
    <source>
        <dbReference type="ARBA" id="ARBA00003475"/>
    </source>
</evidence>
<evidence type="ECO:0000256" key="3">
    <source>
        <dbReference type="ARBA" id="ARBA00004856"/>
    </source>
</evidence>
<keyword evidence="7 8" id="KW-0472">Membrane</keyword>
<protein>
    <recommendedName>
        <fullName evidence="4">Methylamine utilization protein MauE</fullName>
    </recommendedName>
</protein>
<dbReference type="EMBL" id="BJZP01000004">
    <property type="protein sequence ID" value="GEO84120.1"/>
    <property type="molecule type" value="Genomic_DNA"/>
</dbReference>
<keyword evidence="11" id="KW-1185">Reference proteome</keyword>
<dbReference type="Pfam" id="PF07291">
    <property type="entry name" value="MauE"/>
    <property type="match status" value="1"/>
</dbReference>
<comment type="subcellular location">
    <subcellularLocation>
        <location evidence="2">Membrane</location>
        <topology evidence="2">Multi-pass membrane protein</topology>
    </subcellularLocation>
</comment>
<dbReference type="OrthoDB" id="4462029at2"/>
<feature type="transmembrane region" description="Helical" evidence="8">
    <location>
        <begin position="141"/>
        <end position="162"/>
    </location>
</feature>